<comment type="caution">
    <text evidence="4">The sequence shown here is derived from an EMBL/GenBank/DDBJ whole genome shotgun (WGS) entry which is preliminary data.</text>
</comment>
<feature type="region of interest" description="Disordered" evidence="1">
    <location>
        <begin position="34"/>
        <end position="61"/>
    </location>
</feature>
<dbReference type="GO" id="GO:0000272">
    <property type="term" value="P:polysaccharide catabolic process"/>
    <property type="evidence" value="ECO:0007669"/>
    <property type="project" value="InterPro"/>
</dbReference>
<evidence type="ECO:0000259" key="3">
    <source>
        <dbReference type="Pfam" id="PF00963"/>
    </source>
</evidence>
<feature type="compositionally biased region" description="Polar residues" evidence="1">
    <location>
        <begin position="40"/>
        <end position="61"/>
    </location>
</feature>
<name>A0A1F7Y1X2_9BACT</name>
<protein>
    <recommendedName>
        <fullName evidence="3">Cohesin domain-containing protein</fullName>
    </recommendedName>
</protein>
<accession>A0A1F7Y1X2</accession>
<proteinExistence type="predicted"/>
<evidence type="ECO:0000313" key="5">
    <source>
        <dbReference type="Proteomes" id="UP000178750"/>
    </source>
</evidence>
<feature type="domain" description="Cohesin" evidence="3">
    <location>
        <begin position="71"/>
        <end position="168"/>
    </location>
</feature>
<gene>
    <name evidence="4" type="ORF">A2863_00295</name>
</gene>
<dbReference type="SUPFAM" id="SSF49384">
    <property type="entry name" value="Carbohydrate-binding domain"/>
    <property type="match status" value="1"/>
</dbReference>
<dbReference type="Gene3D" id="2.60.40.680">
    <property type="match status" value="1"/>
</dbReference>
<feature type="transmembrane region" description="Helical" evidence="2">
    <location>
        <begin position="6"/>
        <end position="26"/>
    </location>
</feature>
<dbReference type="InterPro" id="IPR008965">
    <property type="entry name" value="CBM2/CBM3_carb-bd_dom_sf"/>
</dbReference>
<dbReference type="Proteomes" id="UP000178750">
    <property type="component" value="Unassembled WGS sequence"/>
</dbReference>
<evidence type="ECO:0000313" key="4">
    <source>
        <dbReference type="EMBL" id="OGM21266.1"/>
    </source>
</evidence>
<evidence type="ECO:0000256" key="2">
    <source>
        <dbReference type="SAM" id="Phobius"/>
    </source>
</evidence>
<keyword evidence="2" id="KW-0812">Transmembrane</keyword>
<organism evidence="4 5">
    <name type="scientific">Candidatus Woesebacteria bacterium RIFCSPHIGHO2_01_FULL_38_9b</name>
    <dbReference type="NCBI Taxonomy" id="1802493"/>
    <lineage>
        <taxon>Bacteria</taxon>
        <taxon>Candidatus Woeseibacteriota</taxon>
    </lineage>
</organism>
<dbReference type="EMBL" id="MGGF01000042">
    <property type="protein sequence ID" value="OGM21266.1"/>
    <property type="molecule type" value="Genomic_DNA"/>
</dbReference>
<reference evidence="4 5" key="1">
    <citation type="journal article" date="2016" name="Nat. Commun.">
        <title>Thousands of microbial genomes shed light on interconnected biogeochemical processes in an aquifer system.</title>
        <authorList>
            <person name="Anantharaman K."/>
            <person name="Brown C.T."/>
            <person name="Hug L.A."/>
            <person name="Sharon I."/>
            <person name="Castelle C.J."/>
            <person name="Probst A.J."/>
            <person name="Thomas B.C."/>
            <person name="Singh A."/>
            <person name="Wilkins M.J."/>
            <person name="Karaoz U."/>
            <person name="Brodie E.L."/>
            <person name="Williams K.H."/>
            <person name="Hubbard S.S."/>
            <person name="Banfield J.F."/>
        </authorList>
    </citation>
    <scope>NUCLEOTIDE SEQUENCE [LARGE SCALE GENOMIC DNA]</scope>
</reference>
<dbReference type="InterPro" id="IPR002102">
    <property type="entry name" value="Cohesin_dom"/>
</dbReference>
<evidence type="ECO:0000256" key="1">
    <source>
        <dbReference type="SAM" id="MobiDB-lite"/>
    </source>
</evidence>
<dbReference type="Pfam" id="PF00963">
    <property type="entry name" value="Cohesin"/>
    <property type="match status" value="1"/>
</dbReference>
<keyword evidence="2" id="KW-0472">Membrane</keyword>
<dbReference type="AlphaFoldDB" id="A0A1F7Y1X2"/>
<dbReference type="GO" id="GO:0030246">
    <property type="term" value="F:carbohydrate binding"/>
    <property type="evidence" value="ECO:0007669"/>
    <property type="project" value="InterPro"/>
</dbReference>
<sequence length="195" mass="21175">MNGKRISVILITILALAGVGFLIALYSQKSKSDLTVEKPPQSTGEQVSPTTNLTPNRGTLRTSSTTWEIDKQYEVEVTFDKLPNPAPVAFTLQLLYEPTVLRVDDVEIGNLWTGANVLEEKINNDTGVVMFSAGQGFEDEVTQNKTLAKLKVTVISADENNIETSLRVGPESATASDGKNLIKLDIPSVVIKLSK</sequence>
<keyword evidence="2" id="KW-1133">Transmembrane helix</keyword>